<dbReference type="OrthoDB" id="660361at2"/>
<dbReference type="AlphaFoldDB" id="A0A1H9LTQ8"/>
<evidence type="ECO:0000313" key="3">
    <source>
        <dbReference type="Proteomes" id="UP000183658"/>
    </source>
</evidence>
<keyword evidence="1" id="KW-1133">Transmembrane helix</keyword>
<feature type="transmembrane region" description="Helical" evidence="1">
    <location>
        <begin position="37"/>
        <end position="57"/>
    </location>
</feature>
<name>A0A1H9LTQ8_FLAFI</name>
<evidence type="ECO:0008006" key="4">
    <source>
        <dbReference type="Google" id="ProtNLM"/>
    </source>
</evidence>
<organism evidence="2 3">
    <name type="scientific">Flavobacterium frigoris</name>
    <dbReference type="NCBI Taxonomy" id="229204"/>
    <lineage>
        <taxon>Bacteria</taxon>
        <taxon>Pseudomonadati</taxon>
        <taxon>Bacteroidota</taxon>
        <taxon>Flavobacteriia</taxon>
        <taxon>Flavobacteriales</taxon>
        <taxon>Flavobacteriaceae</taxon>
        <taxon>Flavobacterium</taxon>
    </lineage>
</organism>
<dbReference type="Pfam" id="PF13858">
    <property type="entry name" value="DUF4199"/>
    <property type="match status" value="1"/>
</dbReference>
<reference evidence="3" key="1">
    <citation type="submission" date="2016-10" db="EMBL/GenBank/DDBJ databases">
        <authorList>
            <person name="Varghese N."/>
            <person name="Submissions S."/>
        </authorList>
    </citation>
    <scope>NUCLEOTIDE SEQUENCE [LARGE SCALE GENOMIC DNA]</scope>
    <source>
        <strain evidence="3">DSM 15719</strain>
    </source>
</reference>
<proteinExistence type="predicted"/>
<gene>
    <name evidence="2" type="ORF">SAMN05444355_107122</name>
</gene>
<feature type="transmembrane region" description="Helical" evidence="1">
    <location>
        <begin position="12"/>
        <end position="31"/>
    </location>
</feature>
<keyword evidence="1" id="KW-0472">Membrane</keyword>
<evidence type="ECO:0000256" key="1">
    <source>
        <dbReference type="SAM" id="Phobius"/>
    </source>
</evidence>
<sequence length="177" mass="19720">MINEIIKRNGLSYGVVTGVILSLITAVIYAIDISLFIAWWTNLLTFSVYIIIPIILLSKTKKELNGVFVFKDAFTTYFICALIGILISVAFKIILFNFIDPSIKDSLLDLTVKYLISTSEKFGVPPTTLNEMIGKLKETDPFSVVEQLKGSVFTLFFCGILGLILAAFFKSKPSSRE</sequence>
<feature type="transmembrane region" description="Helical" evidence="1">
    <location>
        <begin position="150"/>
        <end position="169"/>
    </location>
</feature>
<dbReference type="Proteomes" id="UP000183658">
    <property type="component" value="Unassembled WGS sequence"/>
</dbReference>
<dbReference type="RefSeq" id="WP_074723505.1">
    <property type="nucleotide sequence ID" value="NZ_CBCRVS010000005.1"/>
</dbReference>
<protein>
    <recommendedName>
        <fullName evidence="4">DUF4199 domain-containing protein</fullName>
    </recommendedName>
</protein>
<feature type="transmembrane region" description="Helical" evidence="1">
    <location>
        <begin position="77"/>
        <end position="99"/>
    </location>
</feature>
<dbReference type="InterPro" id="IPR025250">
    <property type="entry name" value="DUF4199"/>
</dbReference>
<keyword evidence="3" id="KW-1185">Reference proteome</keyword>
<accession>A0A1H9LTQ8</accession>
<keyword evidence="1" id="KW-0812">Transmembrane</keyword>
<dbReference type="EMBL" id="FOFZ01000007">
    <property type="protein sequence ID" value="SER14243.1"/>
    <property type="molecule type" value="Genomic_DNA"/>
</dbReference>
<evidence type="ECO:0000313" key="2">
    <source>
        <dbReference type="EMBL" id="SER14243.1"/>
    </source>
</evidence>